<keyword evidence="1" id="KW-0677">Repeat</keyword>
<dbReference type="InterPro" id="IPR002182">
    <property type="entry name" value="NB-ARC"/>
</dbReference>
<evidence type="ECO:0000259" key="7">
    <source>
        <dbReference type="Pfam" id="PF23559"/>
    </source>
</evidence>
<sequence>MESIATTLVATLANHLLNICRPEGGRNKIEEDVEAIRTDLRRLEAILRDYDAKEGHDQQLQIDIEQLRVASFKAADALEAYDNLHQLPRDCLCGIFKSMIKNLRSQKEIASAIRHAKSSVSIQLNAVDKQAGNTLRELPYNFDSIWKSLKEDALLLEEDDLVGIEKPRENLIRWLLEEDSKRKVISVVGMGGLGKTTLVKKVFDDIKVKNQFKFRVWTTISESFNMDELLKDIVRQIYNLESVPREVEVMKSTRLKETIKSSLQSGSYVLILDDVWSRDAWIAIETSLPKGNGGRVIFTTRNARTSPPLGEIHLMGKLSHEESKILFLKKTFPDGNCPTDLEQNVESIVRKCDGLPLAINAIGAFLSKKTDKNEWELADRSLGFELMENKEIDFMNKILSLSYNELPDELKSCFLYLSIFPEDYSIEYNRLIRLWMAEKFVEVEEVAEEYFKMLQARNLIQATEISSEGRVKACRVHDILHEICISKSRHQKFAAIYKDGYASAPENSFRRLSVHNTLQNLEQIRIKYNFNVRALFVFGLVDSPSKAFMHTLLHENYRMVRLLDLQAAPLEQFPREITNLVHLRYLSLRQTKSTRKRSLIFQTTSTLLNVFSVFSDYT</sequence>
<name>A0A1R3JI13_COCAP</name>
<reference evidence="8 9" key="1">
    <citation type="submission" date="2013-09" db="EMBL/GenBank/DDBJ databases">
        <title>Corchorus capsularis genome sequencing.</title>
        <authorList>
            <person name="Alam M."/>
            <person name="Haque M.S."/>
            <person name="Islam M.S."/>
            <person name="Emdad E.M."/>
            <person name="Islam M.M."/>
            <person name="Ahmed B."/>
            <person name="Halim A."/>
            <person name="Hossen Q.M.M."/>
            <person name="Hossain M.Z."/>
            <person name="Ahmed R."/>
            <person name="Khan M.M."/>
            <person name="Islam R."/>
            <person name="Rashid M.M."/>
            <person name="Khan S.A."/>
            <person name="Rahman M.S."/>
            <person name="Alam M."/>
        </authorList>
    </citation>
    <scope>NUCLEOTIDE SEQUENCE [LARGE SCALE GENOMIC DNA]</scope>
    <source>
        <strain evidence="9">cv. CVL-1</strain>
        <tissue evidence="8">Whole seedling</tissue>
    </source>
</reference>
<dbReference type="Pfam" id="PF23559">
    <property type="entry name" value="WHD_DRP"/>
    <property type="match status" value="1"/>
</dbReference>
<dbReference type="Gene3D" id="3.40.50.300">
    <property type="entry name" value="P-loop containing nucleotide triphosphate hydrolases"/>
    <property type="match status" value="1"/>
</dbReference>
<protein>
    <submittedName>
        <fullName evidence="8">Disease resistance protein</fullName>
    </submittedName>
</protein>
<evidence type="ECO:0000256" key="4">
    <source>
        <dbReference type="SAM" id="Coils"/>
    </source>
</evidence>
<dbReference type="OrthoDB" id="598235at2759"/>
<organism evidence="8 9">
    <name type="scientific">Corchorus capsularis</name>
    <name type="common">Jute</name>
    <dbReference type="NCBI Taxonomy" id="210143"/>
    <lineage>
        <taxon>Eukaryota</taxon>
        <taxon>Viridiplantae</taxon>
        <taxon>Streptophyta</taxon>
        <taxon>Embryophyta</taxon>
        <taxon>Tracheophyta</taxon>
        <taxon>Spermatophyta</taxon>
        <taxon>Magnoliopsida</taxon>
        <taxon>eudicotyledons</taxon>
        <taxon>Gunneridae</taxon>
        <taxon>Pentapetalae</taxon>
        <taxon>rosids</taxon>
        <taxon>malvids</taxon>
        <taxon>Malvales</taxon>
        <taxon>Malvaceae</taxon>
        <taxon>Grewioideae</taxon>
        <taxon>Apeibeae</taxon>
        <taxon>Corchorus</taxon>
    </lineage>
</organism>
<evidence type="ECO:0000313" key="9">
    <source>
        <dbReference type="Proteomes" id="UP000188268"/>
    </source>
</evidence>
<dbReference type="InterPro" id="IPR044974">
    <property type="entry name" value="Disease_R_plants"/>
</dbReference>
<feature type="domain" description="Disease resistance N-terminal" evidence="6">
    <location>
        <begin position="24"/>
        <end position="82"/>
    </location>
</feature>
<dbReference type="GO" id="GO:0043531">
    <property type="term" value="F:ADP binding"/>
    <property type="evidence" value="ECO:0007669"/>
    <property type="project" value="InterPro"/>
</dbReference>
<dbReference type="OMA" id="LHEICIS"/>
<dbReference type="AlphaFoldDB" id="A0A1R3JI13"/>
<dbReference type="Gene3D" id="1.10.10.10">
    <property type="entry name" value="Winged helix-like DNA-binding domain superfamily/Winged helix DNA-binding domain"/>
    <property type="match status" value="1"/>
</dbReference>
<gene>
    <name evidence="8" type="ORF">CCACVL1_06020</name>
</gene>
<keyword evidence="2" id="KW-0547">Nucleotide-binding</keyword>
<dbReference type="STRING" id="210143.A0A1R3JI13"/>
<keyword evidence="3" id="KW-0611">Plant defense</keyword>
<accession>A0A1R3JI13</accession>
<dbReference type="Gene3D" id="1.10.8.430">
    <property type="entry name" value="Helical domain of apoptotic protease-activating factors"/>
    <property type="match status" value="1"/>
</dbReference>
<dbReference type="PANTHER" id="PTHR23155:SF1205">
    <property type="entry name" value="DISEASE RESISTANCE PROTEIN RPM1"/>
    <property type="match status" value="1"/>
</dbReference>
<evidence type="ECO:0000259" key="6">
    <source>
        <dbReference type="Pfam" id="PF18052"/>
    </source>
</evidence>
<evidence type="ECO:0000259" key="5">
    <source>
        <dbReference type="Pfam" id="PF00931"/>
    </source>
</evidence>
<dbReference type="Pfam" id="PF00931">
    <property type="entry name" value="NB-ARC"/>
    <property type="match status" value="1"/>
</dbReference>
<feature type="domain" description="NB-ARC" evidence="5">
    <location>
        <begin position="165"/>
        <end position="333"/>
    </location>
</feature>
<dbReference type="Gene3D" id="1.20.5.4130">
    <property type="match status" value="1"/>
</dbReference>
<dbReference type="Pfam" id="PF18052">
    <property type="entry name" value="Rx_N"/>
    <property type="match status" value="1"/>
</dbReference>
<dbReference type="InterPro" id="IPR036388">
    <property type="entry name" value="WH-like_DNA-bd_sf"/>
</dbReference>
<evidence type="ECO:0000256" key="3">
    <source>
        <dbReference type="ARBA" id="ARBA00022821"/>
    </source>
</evidence>
<feature type="domain" description="Disease resistance protein winged helix" evidence="7">
    <location>
        <begin position="419"/>
        <end position="483"/>
    </location>
</feature>
<dbReference type="SUPFAM" id="SSF52540">
    <property type="entry name" value="P-loop containing nucleoside triphosphate hydrolases"/>
    <property type="match status" value="1"/>
</dbReference>
<dbReference type="EMBL" id="AWWV01007876">
    <property type="protein sequence ID" value="OMO94405.1"/>
    <property type="molecule type" value="Genomic_DNA"/>
</dbReference>
<dbReference type="InterPro" id="IPR058922">
    <property type="entry name" value="WHD_DRP"/>
</dbReference>
<evidence type="ECO:0000256" key="2">
    <source>
        <dbReference type="ARBA" id="ARBA00022741"/>
    </source>
</evidence>
<dbReference type="FunFam" id="3.40.50.300:FF:001091">
    <property type="entry name" value="Probable disease resistance protein At1g61300"/>
    <property type="match status" value="1"/>
</dbReference>
<keyword evidence="4" id="KW-0175">Coiled coil</keyword>
<dbReference type="PANTHER" id="PTHR23155">
    <property type="entry name" value="DISEASE RESISTANCE PROTEIN RP"/>
    <property type="match status" value="1"/>
</dbReference>
<comment type="caution">
    <text evidence="8">The sequence shown here is derived from an EMBL/GenBank/DDBJ whole genome shotgun (WGS) entry which is preliminary data.</text>
</comment>
<evidence type="ECO:0000256" key="1">
    <source>
        <dbReference type="ARBA" id="ARBA00022737"/>
    </source>
</evidence>
<feature type="coiled-coil region" evidence="4">
    <location>
        <begin position="26"/>
        <end position="53"/>
    </location>
</feature>
<proteinExistence type="predicted"/>
<keyword evidence="9" id="KW-1185">Reference proteome</keyword>
<dbReference type="PRINTS" id="PR00364">
    <property type="entry name" value="DISEASERSIST"/>
</dbReference>
<dbReference type="Proteomes" id="UP000188268">
    <property type="component" value="Unassembled WGS sequence"/>
</dbReference>
<dbReference type="GO" id="GO:0098542">
    <property type="term" value="P:defense response to other organism"/>
    <property type="evidence" value="ECO:0007669"/>
    <property type="project" value="TreeGrafter"/>
</dbReference>
<dbReference type="InterPro" id="IPR042197">
    <property type="entry name" value="Apaf_helical"/>
</dbReference>
<dbReference type="InterPro" id="IPR027417">
    <property type="entry name" value="P-loop_NTPase"/>
</dbReference>
<dbReference type="Gramene" id="OMO94405">
    <property type="protein sequence ID" value="OMO94405"/>
    <property type="gene ID" value="CCACVL1_06020"/>
</dbReference>
<dbReference type="InterPro" id="IPR041118">
    <property type="entry name" value="Rx_N"/>
</dbReference>
<dbReference type="FunFam" id="1.10.10.10:FF:000322">
    <property type="entry name" value="Probable disease resistance protein At1g63360"/>
    <property type="match status" value="1"/>
</dbReference>
<evidence type="ECO:0000313" key="8">
    <source>
        <dbReference type="EMBL" id="OMO94405.1"/>
    </source>
</evidence>